<evidence type="ECO:0000313" key="8">
    <source>
        <dbReference type="EMBL" id="KAF9884393.1"/>
    </source>
</evidence>
<evidence type="ECO:0000256" key="6">
    <source>
        <dbReference type="SAM" id="Coils"/>
    </source>
</evidence>
<gene>
    <name evidence="8" type="ORF">FE257_001793</name>
</gene>
<dbReference type="InterPro" id="IPR021627">
    <property type="entry name" value="Mediator_Med27"/>
</dbReference>
<proteinExistence type="inferred from homology"/>
<comment type="caution">
    <text evidence="8">The sequence shown here is derived from an EMBL/GenBank/DDBJ whole genome shotgun (WGS) entry which is preliminary data.</text>
</comment>
<keyword evidence="5" id="KW-0539">Nucleus</keyword>
<reference evidence="8" key="1">
    <citation type="journal article" date="2019" name="Beilstein J. Org. Chem.">
        <title>Nanangenines: drimane sesquiterpenoids as the dominant metabolite cohort of a novel Australian fungus, Aspergillus nanangensis.</title>
        <authorList>
            <person name="Lacey H.J."/>
            <person name="Gilchrist C.L.M."/>
            <person name="Crombie A."/>
            <person name="Kalaitzis J.A."/>
            <person name="Vuong D."/>
            <person name="Rutledge P.J."/>
            <person name="Turner P."/>
            <person name="Pitt J.I."/>
            <person name="Lacey E."/>
            <person name="Chooi Y.H."/>
            <person name="Piggott A.M."/>
        </authorList>
    </citation>
    <scope>NUCLEOTIDE SEQUENCE</scope>
    <source>
        <strain evidence="8">MST-FP2251</strain>
    </source>
</reference>
<dbReference type="Pfam" id="PF11571">
    <property type="entry name" value="Med27"/>
    <property type="match status" value="1"/>
</dbReference>
<keyword evidence="4" id="KW-0804">Transcription</keyword>
<evidence type="ECO:0000256" key="7">
    <source>
        <dbReference type="SAM" id="MobiDB-lite"/>
    </source>
</evidence>
<dbReference type="GO" id="GO:0016592">
    <property type="term" value="C:mediator complex"/>
    <property type="evidence" value="ECO:0007669"/>
    <property type="project" value="InterPro"/>
</dbReference>
<evidence type="ECO:0000256" key="4">
    <source>
        <dbReference type="ARBA" id="ARBA00023163"/>
    </source>
</evidence>
<evidence type="ECO:0000256" key="2">
    <source>
        <dbReference type="ARBA" id="ARBA00008048"/>
    </source>
</evidence>
<keyword evidence="3" id="KW-0805">Transcription regulation</keyword>
<accession>A0AAD4CDR8</accession>
<comment type="subcellular location">
    <subcellularLocation>
        <location evidence="1">Nucleus</location>
    </subcellularLocation>
</comment>
<evidence type="ECO:0000256" key="1">
    <source>
        <dbReference type="ARBA" id="ARBA00004123"/>
    </source>
</evidence>
<dbReference type="EMBL" id="VCAU01000123">
    <property type="protein sequence ID" value="KAF9884393.1"/>
    <property type="molecule type" value="Genomic_DNA"/>
</dbReference>
<reference evidence="8" key="2">
    <citation type="submission" date="2020-02" db="EMBL/GenBank/DDBJ databases">
        <authorList>
            <person name="Gilchrist C.L.M."/>
            <person name="Chooi Y.-H."/>
        </authorList>
    </citation>
    <scope>NUCLEOTIDE SEQUENCE</scope>
    <source>
        <strain evidence="8">MST-FP2251</strain>
    </source>
</reference>
<keyword evidence="6" id="KW-0175">Coiled coil</keyword>
<feature type="coiled-coil region" evidence="6">
    <location>
        <begin position="182"/>
        <end position="216"/>
    </location>
</feature>
<keyword evidence="9" id="KW-1185">Reference proteome</keyword>
<dbReference type="AlphaFoldDB" id="A0AAD4CDR8"/>
<sequence length="361" mass="39496">MKIPSSNDPTKVVPAPASTQGPDNSKMTPMGTVNTNDMPTNSSAITKNEPAMPLLNPNLAPTVEVPTEISEAELQLVSSLAKLQKMEAMIHELRTLLPDRLLDPLVPIVNPGAMAGRAVPKSPQMLYDQLSDAARGGVAEVTEFQNMWRSADMKAMWENIEAEIKRNGGRMLQPTGVWDRNYEAVLDDLMKREEAKKELQRQTQEEQDRAQIQATEGGWQAIVDGFVQKADGSAVRVVPSRNEATIAVVLIKAGMTFRVQMVGGAGENPVPDWKVEMGSVPGSHLSKVEAAVAECVNSRARKWDLAHLLDMISAYAGIKQTPCVKCNKMTDNAANLPTIRQQKQQLDSQPPIWEACHPTCV</sequence>
<feature type="compositionally biased region" description="Polar residues" evidence="7">
    <location>
        <begin position="17"/>
        <end position="30"/>
    </location>
</feature>
<evidence type="ECO:0008006" key="10">
    <source>
        <dbReference type="Google" id="ProtNLM"/>
    </source>
</evidence>
<evidence type="ECO:0000256" key="3">
    <source>
        <dbReference type="ARBA" id="ARBA00023015"/>
    </source>
</evidence>
<comment type="similarity">
    <text evidence="2">Belongs to the Mediator complex subunit 27 family.</text>
</comment>
<feature type="region of interest" description="Disordered" evidence="7">
    <location>
        <begin position="1"/>
        <end position="30"/>
    </location>
</feature>
<evidence type="ECO:0000256" key="5">
    <source>
        <dbReference type="ARBA" id="ARBA00023242"/>
    </source>
</evidence>
<dbReference type="Proteomes" id="UP001194746">
    <property type="component" value="Unassembled WGS sequence"/>
</dbReference>
<name>A0AAD4CDR8_ASPNN</name>
<protein>
    <recommendedName>
        <fullName evidence="10">Mediator complex subunit 27-domain-containing protein</fullName>
    </recommendedName>
</protein>
<evidence type="ECO:0000313" key="9">
    <source>
        <dbReference type="Proteomes" id="UP001194746"/>
    </source>
</evidence>
<organism evidence="8 9">
    <name type="scientific">Aspergillus nanangensis</name>
    <dbReference type="NCBI Taxonomy" id="2582783"/>
    <lineage>
        <taxon>Eukaryota</taxon>
        <taxon>Fungi</taxon>
        <taxon>Dikarya</taxon>
        <taxon>Ascomycota</taxon>
        <taxon>Pezizomycotina</taxon>
        <taxon>Eurotiomycetes</taxon>
        <taxon>Eurotiomycetidae</taxon>
        <taxon>Eurotiales</taxon>
        <taxon>Aspergillaceae</taxon>
        <taxon>Aspergillus</taxon>
        <taxon>Aspergillus subgen. Circumdati</taxon>
    </lineage>
</organism>